<proteinExistence type="predicted"/>
<protein>
    <submittedName>
        <fullName evidence="2">Uncharacterized protein</fullName>
    </submittedName>
</protein>
<accession>A0A2R8A6W3</accession>
<evidence type="ECO:0000313" key="3">
    <source>
        <dbReference type="Proteomes" id="UP000244932"/>
    </source>
</evidence>
<evidence type="ECO:0000256" key="1">
    <source>
        <dbReference type="SAM" id="SignalP"/>
    </source>
</evidence>
<evidence type="ECO:0000313" key="2">
    <source>
        <dbReference type="EMBL" id="SPF27912.1"/>
    </source>
</evidence>
<dbReference type="RefSeq" id="WP_108780675.1">
    <property type="nucleotide sequence ID" value="NZ_OMKW01000001.1"/>
</dbReference>
<feature type="chain" id="PRO_5015348753" evidence="1">
    <location>
        <begin position="23"/>
        <end position="162"/>
    </location>
</feature>
<name>A0A2R8A6W3_9RHOB</name>
<feature type="signal peptide" evidence="1">
    <location>
        <begin position="1"/>
        <end position="22"/>
    </location>
</feature>
<keyword evidence="1" id="KW-0732">Signal</keyword>
<sequence length="162" mass="17061">MRFPKRCLVPLAGLIAASAVQAQSVPTRDITFNFDVRIEGNRAAIDTGIRIACAASYTAADGESVFRNARAIILEPGDPAPASIPVSVTISDFPVSRNYNPNSTDEAMNWGCQAYPANGSLSTQFLASGQAVDPVASGTCPTVRGTFNVLGEVSFDNQYCAP</sequence>
<dbReference type="AlphaFoldDB" id="A0A2R8A6W3"/>
<organism evidence="2 3">
    <name type="scientific">Pontivivens insulae</name>
    <dbReference type="NCBI Taxonomy" id="1639689"/>
    <lineage>
        <taxon>Bacteria</taxon>
        <taxon>Pseudomonadati</taxon>
        <taxon>Pseudomonadota</taxon>
        <taxon>Alphaproteobacteria</taxon>
        <taxon>Rhodobacterales</taxon>
        <taxon>Paracoccaceae</taxon>
        <taxon>Pontivivens</taxon>
    </lineage>
</organism>
<dbReference type="Proteomes" id="UP000244932">
    <property type="component" value="Unassembled WGS sequence"/>
</dbReference>
<gene>
    <name evidence="2" type="ORF">POI8812_00207</name>
</gene>
<dbReference type="EMBL" id="OMKW01000001">
    <property type="protein sequence ID" value="SPF27912.1"/>
    <property type="molecule type" value="Genomic_DNA"/>
</dbReference>
<reference evidence="2 3" key="1">
    <citation type="submission" date="2018-03" db="EMBL/GenBank/DDBJ databases">
        <authorList>
            <person name="Keele B.F."/>
        </authorList>
    </citation>
    <scope>NUCLEOTIDE SEQUENCE [LARGE SCALE GENOMIC DNA]</scope>
    <source>
        <strain evidence="2 3">CeCT 8812</strain>
    </source>
</reference>
<keyword evidence="3" id="KW-1185">Reference proteome</keyword>